<organism evidence="2 3">
    <name type="scientific">Eubacterium album</name>
    <dbReference type="NCBI Taxonomy" id="2978477"/>
    <lineage>
        <taxon>Bacteria</taxon>
        <taxon>Bacillati</taxon>
        <taxon>Bacillota</taxon>
        <taxon>Clostridia</taxon>
        <taxon>Eubacteriales</taxon>
        <taxon>Eubacteriaceae</taxon>
        <taxon>Eubacterium</taxon>
    </lineage>
</organism>
<evidence type="ECO:0000313" key="3">
    <source>
        <dbReference type="Proteomes" id="UP001431199"/>
    </source>
</evidence>
<gene>
    <name evidence="2" type="ORF">N5B56_11810</name>
</gene>
<dbReference type="Proteomes" id="UP001431199">
    <property type="component" value="Unassembled WGS sequence"/>
</dbReference>
<feature type="transmembrane region" description="Helical" evidence="1">
    <location>
        <begin position="38"/>
        <end position="56"/>
    </location>
</feature>
<proteinExistence type="predicted"/>
<feature type="transmembrane region" description="Helical" evidence="1">
    <location>
        <begin position="68"/>
        <end position="91"/>
    </location>
</feature>
<accession>A0ABT2M5S6</accession>
<keyword evidence="3" id="KW-1185">Reference proteome</keyword>
<reference evidence="2" key="1">
    <citation type="submission" date="2022-09" db="EMBL/GenBank/DDBJ databases">
        <title>Eubacterium sp. LFL-14 isolated from human feces.</title>
        <authorList>
            <person name="Liu F."/>
        </authorList>
    </citation>
    <scope>NUCLEOTIDE SEQUENCE</scope>
    <source>
        <strain evidence="2">LFL-14</strain>
    </source>
</reference>
<evidence type="ECO:0000256" key="1">
    <source>
        <dbReference type="SAM" id="Phobius"/>
    </source>
</evidence>
<keyword evidence="1" id="KW-1133">Transmembrane helix</keyword>
<protein>
    <submittedName>
        <fullName evidence="2">Uncharacterized protein</fullName>
    </submittedName>
</protein>
<sequence length="177" mass="21359">MKLIYIRQQNFHLADEKEQDDILTHYEKKNKKIWTKRMIISFVLVIIGVIFEIIASRVSPWMYSVRDYYRVAIIWGIAIFFVFNISSWALLDFWQDMEYRPDKTPILKLRVKSKLFVENLTIIRQKKWFVMCETDEGLIEDVIIVNNRSDFNTIKEGDMIYVKREGEVGEYVYYYIA</sequence>
<dbReference type="RefSeq" id="WP_260979036.1">
    <property type="nucleotide sequence ID" value="NZ_JAODBU010000012.1"/>
</dbReference>
<name>A0ABT2M5S6_9FIRM</name>
<evidence type="ECO:0000313" key="2">
    <source>
        <dbReference type="EMBL" id="MCT7399757.1"/>
    </source>
</evidence>
<dbReference type="EMBL" id="JAODBU010000012">
    <property type="protein sequence ID" value="MCT7399757.1"/>
    <property type="molecule type" value="Genomic_DNA"/>
</dbReference>
<comment type="caution">
    <text evidence="2">The sequence shown here is derived from an EMBL/GenBank/DDBJ whole genome shotgun (WGS) entry which is preliminary data.</text>
</comment>
<keyword evidence="1" id="KW-0812">Transmembrane</keyword>
<keyword evidence="1" id="KW-0472">Membrane</keyword>